<evidence type="ECO:0000313" key="5">
    <source>
        <dbReference type="EMBL" id="KAG9390084.1"/>
    </source>
</evidence>
<dbReference type="Proteomes" id="UP000717585">
    <property type="component" value="Unassembled WGS sequence"/>
</dbReference>
<feature type="repeat" description="Pumilio" evidence="2">
    <location>
        <begin position="200"/>
        <end position="235"/>
    </location>
</feature>
<evidence type="ECO:0000259" key="4">
    <source>
        <dbReference type="PROSITE" id="PS50303"/>
    </source>
</evidence>
<dbReference type="PROSITE" id="PS50302">
    <property type="entry name" value="PUM"/>
    <property type="match status" value="6"/>
</dbReference>
<gene>
    <name evidence="5" type="ORF">J8273_8121</name>
</gene>
<dbReference type="GO" id="GO:0010608">
    <property type="term" value="P:post-transcriptional regulation of gene expression"/>
    <property type="evidence" value="ECO:0007669"/>
    <property type="project" value="TreeGrafter"/>
</dbReference>
<dbReference type="PANTHER" id="PTHR12537:SF13">
    <property type="entry name" value="PUMILIO HOMOLOGY DOMAIN FAMILY MEMBER 4"/>
    <property type="match status" value="1"/>
</dbReference>
<dbReference type="OrthoDB" id="668540at2759"/>
<dbReference type="SMART" id="SM00025">
    <property type="entry name" value="Pumilio"/>
    <property type="match status" value="7"/>
</dbReference>
<feature type="repeat" description="Pumilio" evidence="2">
    <location>
        <begin position="345"/>
        <end position="383"/>
    </location>
</feature>
<keyword evidence="6" id="KW-1185">Reference proteome</keyword>
<feature type="repeat" description="Pumilio" evidence="2">
    <location>
        <begin position="236"/>
        <end position="272"/>
    </location>
</feature>
<feature type="region of interest" description="Disordered" evidence="3">
    <location>
        <begin position="498"/>
        <end position="524"/>
    </location>
</feature>
<evidence type="ECO:0000313" key="6">
    <source>
        <dbReference type="Proteomes" id="UP000717585"/>
    </source>
</evidence>
<proteinExistence type="predicted"/>
<protein>
    <submittedName>
        <fullName evidence="5">Pumilio-family RNA binding repeat</fullName>
    </submittedName>
</protein>
<dbReference type="InterPro" id="IPR001313">
    <property type="entry name" value="Pumilio_RNA-bd_rpt"/>
</dbReference>
<dbReference type="InterPro" id="IPR033133">
    <property type="entry name" value="PUM-HD"/>
</dbReference>
<dbReference type="InterPro" id="IPR033712">
    <property type="entry name" value="Pumilio_RNA-bd"/>
</dbReference>
<dbReference type="CDD" id="cd07920">
    <property type="entry name" value="Pumilio"/>
    <property type="match status" value="1"/>
</dbReference>
<dbReference type="GO" id="GO:0003729">
    <property type="term" value="F:mRNA binding"/>
    <property type="evidence" value="ECO:0007669"/>
    <property type="project" value="TreeGrafter"/>
</dbReference>
<comment type="caution">
    <text evidence="5">The sequence shown here is derived from an EMBL/GenBank/DDBJ whole genome shotgun (WGS) entry which is preliminary data.</text>
</comment>
<dbReference type="PANTHER" id="PTHR12537">
    <property type="entry name" value="RNA BINDING PROTEIN PUMILIO-RELATED"/>
    <property type="match status" value="1"/>
</dbReference>
<dbReference type="FunFam" id="1.25.10.10:FF:000237">
    <property type="entry name" value="Pumilio homolog 9"/>
    <property type="match status" value="1"/>
</dbReference>
<sequence>MTEAMAYMQERPSDPPMNAIPRPLSAPGPSLSNDDLLHFASFDADDIPEDLRTHELYDQFYREQVDRYPDLPPPLCSGTDSPMLNLDALGRIESPRDLALPMFTNEYKDEMLSLPMGSLPGSLGVFTAPPSQLGRVNNTMRPQFDKPAKSEELSVVRIVGQVSSIARDQAGCRELQDKLKAYADSSRRVGGDYFQIIYNEAREVLTSLMVDPFGNYLCQKLFEVCTAAQRQVLLDEIHQELHTISLNMHGTRSVQKLIEAAETDLERQTIIEGLRPSFVTLIKDLNGNHCIQKCLTCFPPDKNQLIFDAAAKACVEIAVHQHGCCVYQRCIDAATPQQRARLVDEVIRNSVQLIQDSYGNYVSQYVIQLDHRAADDIVDSILHSTSAAGSARDEISREASQLVMQLATQKFSSNVLEKCLEMSTAGSRSHLVDAIIGDPGFIVLLSDPYGNYVIQKAMPFCNKRQFKVICDAVERELPTLRASPFAKRIIAKCGVGGGAGMKSPERTPVRSPGQRGRRGRRGRR</sequence>
<dbReference type="Pfam" id="PF22493">
    <property type="entry name" value="PUF_NOP9"/>
    <property type="match status" value="1"/>
</dbReference>
<name>A0A8J6DXG3_9EUKA</name>
<evidence type="ECO:0000256" key="1">
    <source>
        <dbReference type="ARBA" id="ARBA00022737"/>
    </source>
</evidence>
<reference evidence="5" key="1">
    <citation type="submission" date="2021-05" db="EMBL/GenBank/DDBJ databases">
        <title>A free-living protist that lacks canonical eukaryotic 1 DNA replication and segregation systems.</title>
        <authorList>
            <person name="Salas-Leiva D.E."/>
            <person name="Tromer E.C."/>
            <person name="Curtis B.A."/>
            <person name="Jerlstrom-Hultqvist J."/>
            <person name="Kolisko M."/>
            <person name="Yi Z."/>
            <person name="Salas-Leiva J.S."/>
            <person name="Gallot-Lavallee L."/>
            <person name="Kops G.J.P.L."/>
            <person name="Archibald J.M."/>
            <person name="Simpson A.G.B."/>
            <person name="Roger A.J."/>
        </authorList>
    </citation>
    <scope>NUCLEOTIDE SEQUENCE</scope>
    <source>
        <strain evidence="5">BICM</strain>
    </source>
</reference>
<feature type="region of interest" description="Disordered" evidence="3">
    <location>
        <begin position="1"/>
        <end position="28"/>
    </location>
</feature>
<feature type="repeat" description="Pumilio" evidence="2">
    <location>
        <begin position="398"/>
        <end position="433"/>
    </location>
</feature>
<dbReference type="Gene3D" id="1.25.10.10">
    <property type="entry name" value="Leucine-rich Repeat Variant"/>
    <property type="match status" value="1"/>
</dbReference>
<dbReference type="InterPro" id="IPR011989">
    <property type="entry name" value="ARM-like"/>
</dbReference>
<evidence type="ECO:0000256" key="3">
    <source>
        <dbReference type="SAM" id="MobiDB-lite"/>
    </source>
</evidence>
<keyword evidence="1" id="KW-0677">Repeat</keyword>
<dbReference type="PROSITE" id="PS50303">
    <property type="entry name" value="PUM_HD"/>
    <property type="match status" value="1"/>
</dbReference>
<evidence type="ECO:0000256" key="2">
    <source>
        <dbReference type="PROSITE-ProRule" id="PRU00317"/>
    </source>
</evidence>
<dbReference type="AlphaFoldDB" id="A0A8J6DXG3"/>
<feature type="repeat" description="Pumilio" evidence="2">
    <location>
        <begin position="434"/>
        <end position="471"/>
    </location>
</feature>
<dbReference type="GO" id="GO:0005737">
    <property type="term" value="C:cytoplasm"/>
    <property type="evidence" value="ECO:0007669"/>
    <property type="project" value="TreeGrafter"/>
</dbReference>
<dbReference type="EMBL" id="JAHDYR010000066">
    <property type="protein sequence ID" value="KAG9390084.1"/>
    <property type="molecule type" value="Genomic_DNA"/>
</dbReference>
<dbReference type="InterPro" id="IPR016024">
    <property type="entry name" value="ARM-type_fold"/>
</dbReference>
<accession>A0A8J6DXG3</accession>
<feature type="domain" description="PUM-HD" evidence="4">
    <location>
        <begin position="135"/>
        <end position="497"/>
    </location>
</feature>
<dbReference type="Pfam" id="PF00806">
    <property type="entry name" value="PUF"/>
    <property type="match status" value="4"/>
</dbReference>
<dbReference type="SUPFAM" id="SSF48371">
    <property type="entry name" value="ARM repeat"/>
    <property type="match status" value="1"/>
</dbReference>
<organism evidence="5 6">
    <name type="scientific">Carpediemonas membranifera</name>
    <dbReference type="NCBI Taxonomy" id="201153"/>
    <lineage>
        <taxon>Eukaryota</taxon>
        <taxon>Metamonada</taxon>
        <taxon>Carpediemonas-like organisms</taxon>
        <taxon>Carpediemonas</taxon>
    </lineage>
</organism>
<feature type="repeat" description="Pumilio" evidence="2">
    <location>
        <begin position="304"/>
        <end position="344"/>
    </location>
</feature>
<feature type="compositionally biased region" description="Basic residues" evidence="3">
    <location>
        <begin position="515"/>
        <end position="524"/>
    </location>
</feature>